<dbReference type="Pfam" id="PF19673">
    <property type="entry name" value="DUF6176"/>
    <property type="match status" value="1"/>
</dbReference>
<dbReference type="Proteomes" id="UP001500943">
    <property type="component" value="Unassembled WGS sequence"/>
</dbReference>
<organism evidence="2 3">
    <name type="scientific">Rhodoglobus aureus</name>
    <dbReference type="NCBI Taxonomy" id="191497"/>
    <lineage>
        <taxon>Bacteria</taxon>
        <taxon>Bacillati</taxon>
        <taxon>Actinomycetota</taxon>
        <taxon>Actinomycetes</taxon>
        <taxon>Micrococcales</taxon>
        <taxon>Microbacteriaceae</taxon>
        <taxon>Rhodoglobus</taxon>
    </lineage>
</organism>
<dbReference type="RefSeq" id="WP_343923678.1">
    <property type="nucleotide sequence ID" value="NZ_BAAAKW010000017.1"/>
</dbReference>
<feature type="region of interest" description="Disordered" evidence="1">
    <location>
        <begin position="1"/>
        <end position="33"/>
    </location>
</feature>
<name>A0ABN1VI07_9MICO</name>
<protein>
    <submittedName>
        <fullName evidence="2">Uncharacterized protein</fullName>
    </submittedName>
</protein>
<dbReference type="InterPro" id="IPR046174">
    <property type="entry name" value="DUF6176"/>
</dbReference>
<comment type="caution">
    <text evidence="2">The sequence shown here is derived from an EMBL/GenBank/DDBJ whole genome shotgun (WGS) entry which is preliminary data.</text>
</comment>
<evidence type="ECO:0000313" key="2">
    <source>
        <dbReference type="EMBL" id="GAA1212422.1"/>
    </source>
</evidence>
<proteinExistence type="predicted"/>
<dbReference type="EMBL" id="BAAAKW010000017">
    <property type="protein sequence ID" value="GAA1212422.1"/>
    <property type="molecule type" value="Genomic_DNA"/>
</dbReference>
<gene>
    <name evidence="2" type="ORF">GCM10009655_09600</name>
</gene>
<evidence type="ECO:0000256" key="1">
    <source>
        <dbReference type="SAM" id="MobiDB-lite"/>
    </source>
</evidence>
<accession>A0ABN1VI07</accession>
<reference evidence="2 3" key="1">
    <citation type="journal article" date="2019" name="Int. J. Syst. Evol. Microbiol.">
        <title>The Global Catalogue of Microorganisms (GCM) 10K type strain sequencing project: providing services to taxonomists for standard genome sequencing and annotation.</title>
        <authorList>
            <consortium name="The Broad Institute Genomics Platform"/>
            <consortium name="The Broad Institute Genome Sequencing Center for Infectious Disease"/>
            <person name="Wu L."/>
            <person name="Ma J."/>
        </authorList>
    </citation>
    <scope>NUCLEOTIDE SEQUENCE [LARGE SCALE GENOMIC DNA]</scope>
    <source>
        <strain evidence="2 3">JCM 12762</strain>
    </source>
</reference>
<evidence type="ECO:0000313" key="3">
    <source>
        <dbReference type="Proteomes" id="UP001500943"/>
    </source>
</evidence>
<keyword evidence="3" id="KW-1185">Reference proteome</keyword>
<sequence>MTNSDQTVPSNSQFKPHPRDFGGFEMPSSVPPGMRLELSRAPLKPGQEPVFEEWMNALNDRYEEHEAAVSSERQIFEATFKSTEANGQVWIYHLSLMGAEGAALDGQLPMGADHAAYSRRAKEPGWEELEPKFMLTPLHLRELMEKWAATGIV</sequence>
<feature type="compositionally biased region" description="Polar residues" evidence="1">
    <location>
        <begin position="1"/>
        <end position="14"/>
    </location>
</feature>